<gene>
    <name evidence="1" type="ORF">PYS61_00475</name>
</gene>
<evidence type="ECO:0000313" key="1">
    <source>
        <dbReference type="EMBL" id="WEG35670.1"/>
    </source>
</evidence>
<accession>A0ABY8C999</accession>
<keyword evidence="2" id="KW-1185">Reference proteome</keyword>
<dbReference type="Proteomes" id="UP001220478">
    <property type="component" value="Chromosome"/>
</dbReference>
<dbReference type="InterPro" id="IPR035965">
    <property type="entry name" value="PAS-like_dom_sf"/>
</dbReference>
<dbReference type="SUPFAM" id="SSF55785">
    <property type="entry name" value="PYP-like sensor domain (PAS domain)"/>
    <property type="match status" value="1"/>
</dbReference>
<dbReference type="CDD" id="cd00130">
    <property type="entry name" value="PAS"/>
    <property type="match status" value="1"/>
</dbReference>
<proteinExistence type="predicted"/>
<reference evidence="1 2" key="1">
    <citation type="submission" date="2023-02" db="EMBL/GenBank/DDBJ databases">
        <title>Novel Oscillospiraceae bacterial genomes.</title>
        <authorList>
            <person name="Srinivasan S."/>
            <person name="Austin M.N."/>
            <person name="Fiedler T.L."/>
            <person name="Strenk S.M."/>
            <person name="Agnew K.J."/>
            <person name="Nagana Gowda G.A."/>
            <person name="Raftery D."/>
            <person name="Beamer M.A."/>
            <person name="Achilles S.L."/>
            <person name="Wiesenfeld H.C."/>
            <person name="Fredricks D.N."/>
            <person name="Hillier S.L."/>
        </authorList>
    </citation>
    <scope>NUCLEOTIDE SEQUENCE [LARGE SCALE GENOMIC DNA]</scope>
    <source>
        <strain evidence="1 2">CHIC02 1186E3-8</strain>
    </source>
</reference>
<dbReference type="Gene3D" id="1.20.120.520">
    <property type="entry name" value="nmb1532 protein domain like"/>
    <property type="match status" value="1"/>
</dbReference>
<name>A0ABY8C999_9FIRM</name>
<sequence>MREFLPNIDTEKLKRAFQIKEAYDRGELTLAQAQAQLQLQVKSLQPYEVALIEQELKPEVEDECRKEDIQAMITLFDGVLVRERPDLPSEHPLSCYYRENDKIHEILGKIQDLVQYPAIKNQWLALYEPLSAWRKHLQRKQNQLYPLLERKGFTRPTTTMWTLDDFVRQEIESAYKLLLSAAETSVDGNMSLLTAENEEKFISLQADIVADVLDLMQKEETVLYPTALALITPAEFELMRRGDQEIGFANITVNPPVAAAETTTATPAAAGTSADFSNFAADLAALVGKYYPQPQAGCELEVSNGRMTLEQINLLFRHMPVDFCYVDENEIVKFYNDTAKRVFPRSLNVIGRNVKNCHPRKSVHIVEEIIAKFRSGEQEQAEFWINKPDIFIYILYTAVRDKTGKFRGILEMMQDCTHIRSLQGSRTLLTWEKEAAPANNAAAAVPMDTAGSVGQAAAVPPEKVQKIVPEEINAETMLKDLLAADKNLKSYLFTLSFKFRALDTPLARIMLPKAKVSDMSERSGIPLNELLAKLRAYFADRQK</sequence>
<dbReference type="InterPro" id="IPR000014">
    <property type="entry name" value="PAS"/>
</dbReference>
<protein>
    <submittedName>
        <fullName evidence="1">DUF438 domain-containing protein</fullName>
    </submittedName>
</protein>
<evidence type="ECO:0000313" key="2">
    <source>
        <dbReference type="Proteomes" id="UP001220478"/>
    </source>
</evidence>
<organism evidence="1 2">
    <name type="scientific">Amygdalobacter indicium</name>
    <dbReference type="NCBI Taxonomy" id="3029272"/>
    <lineage>
        <taxon>Bacteria</taxon>
        <taxon>Bacillati</taxon>
        <taxon>Bacillota</taxon>
        <taxon>Clostridia</taxon>
        <taxon>Eubacteriales</taxon>
        <taxon>Oscillospiraceae</taxon>
        <taxon>Amygdalobacter</taxon>
    </lineage>
</organism>
<dbReference type="RefSeq" id="WP_315571796.1">
    <property type="nucleotide sequence ID" value="NZ_CP118868.1"/>
</dbReference>
<dbReference type="Gene3D" id="3.30.450.20">
    <property type="entry name" value="PAS domain"/>
    <property type="match status" value="1"/>
</dbReference>
<dbReference type="PANTHER" id="PTHR39966">
    <property type="entry name" value="BLL2471 PROTEIN-RELATED"/>
    <property type="match status" value="1"/>
</dbReference>
<dbReference type="PANTHER" id="PTHR39966:SF3">
    <property type="entry name" value="DUF438 DOMAIN-CONTAINING PROTEIN"/>
    <property type="match status" value="1"/>
</dbReference>
<dbReference type="EMBL" id="CP118868">
    <property type="protein sequence ID" value="WEG35670.1"/>
    <property type="molecule type" value="Genomic_DNA"/>
</dbReference>
<dbReference type="Pfam" id="PF13596">
    <property type="entry name" value="PAS_10"/>
    <property type="match status" value="1"/>
</dbReference>